<sequence>MDLHQYIASIKAKLNASSIISSIEIVDERVLFDRGYFRARLTLSNEDFLEIAESFMAQNDQVATLDYRYQWMDSTKQILRKRWDSVKHFPDLPNFPHHVHIGSESNVEPGQSRSILELIEHVENEFSRDE</sequence>
<reference evidence="1 2" key="1">
    <citation type="submission" date="2017-06" db="EMBL/GenBank/DDBJ databases">
        <title>Genome sequencing of cyanobaciteial culture collection at National Institute for Environmental Studies (NIES).</title>
        <authorList>
            <person name="Hirose Y."/>
            <person name="Shimura Y."/>
            <person name="Fujisawa T."/>
            <person name="Nakamura Y."/>
            <person name="Kawachi M."/>
        </authorList>
    </citation>
    <scope>NUCLEOTIDE SEQUENCE [LARGE SCALE GENOMIC DNA]</scope>
    <source>
        <strain evidence="1 2">NIES-2135</strain>
    </source>
</reference>
<dbReference type="AlphaFoldDB" id="A0A1Z4JMB9"/>
<keyword evidence="2" id="KW-1185">Reference proteome</keyword>
<evidence type="ECO:0000313" key="1">
    <source>
        <dbReference type="EMBL" id="BAY57905.1"/>
    </source>
</evidence>
<protein>
    <submittedName>
        <fullName evidence="1">Uncharacterized protein</fullName>
    </submittedName>
</protein>
<name>A0A1Z4JMB9_LEPBY</name>
<dbReference type="InterPro" id="IPR045397">
    <property type="entry name" value="TumE-like"/>
</dbReference>
<dbReference type="Pfam" id="PF20126">
    <property type="entry name" value="TumE"/>
    <property type="match status" value="1"/>
</dbReference>
<evidence type="ECO:0000313" key="2">
    <source>
        <dbReference type="Proteomes" id="UP000217895"/>
    </source>
</evidence>
<gene>
    <name evidence="1" type="ORF">NIES2135_47770</name>
</gene>
<dbReference type="EMBL" id="AP018203">
    <property type="protein sequence ID" value="BAY57905.1"/>
    <property type="molecule type" value="Genomic_DNA"/>
</dbReference>
<accession>A0A1Z4JMB9</accession>
<organism evidence="1 2">
    <name type="scientific">Leptolyngbya boryana NIES-2135</name>
    <dbReference type="NCBI Taxonomy" id="1973484"/>
    <lineage>
        <taxon>Bacteria</taxon>
        <taxon>Bacillati</taxon>
        <taxon>Cyanobacteriota</taxon>
        <taxon>Cyanophyceae</taxon>
        <taxon>Leptolyngbyales</taxon>
        <taxon>Leptolyngbyaceae</taxon>
        <taxon>Leptolyngbya group</taxon>
        <taxon>Leptolyngbya</taxon>
    </lineage>
</organism>
<dbReference type="Proteomes" id="UP000217895">
    <property type="component" value="Chromosome"/>
</dbReference>
<proteinExistence type="predicted"/>